<dbReference type="STRING" id="74649.A0A2P6R3R6"/>
<feature type="domain" description="RanBP2-type" evidence="6">
    <location>
        <begin position="362"/>
        <end position="391"/>
    </location>
</feature>
<dbReference type="SUPFAM" id="SSF90209">
    <property type="entry name" value="Ran binding protein zinc finger-like"/>
    <property type="match status" value="3"/>
</dbReference>
<dbReference type="Gramene" id="PRQ41095">
    <property type="protein sequence ID" value="PRQ41095"/>
    <property type="gene ID" value="RchiOBHm_Chr4g0443241"/>
</dbReference>
<keyword evidence="8" id="KW-1185">Reference proteome</keyword>
<keyword evidence="3" id="KW-0862">Zinc</keyword>
<evidence type="ECO:0000256" key="2">
    <source>
        <dbReference type="ARBA" id="ARBA00022771"/>
    </source>
</evidence>
<accession>A0A2P6R3R6</accession>
<feature type="domain" description="RanBP2-type" evidence="6">
    <location>
        <begin position="285"/>
        <end position="308"/>
    </location>
</feature>
<dbReference type="InterPro" id="IPR001876">
    <property type="entry name" value="Znf_RanBP2"/>
</dbReference>
<evidence type="ECO:0000256" key="1">
    <source>
        <dbReference type="ARBA" id="ARBA00022723"/>
    </source>
</evidence>
<feature type="region of interest" description="Disordered" evidence="5">
    <location>
        <begin position="56"/>
        <end position="77"/>
    </location>
</feature>
<sequence length="540" mass="61530">MHKLFKTGHGILYPILLRNPKFLTPISQFHISSETLAPNRKLEFVVNEVQQLRSSNPSNEFVSASDTDEPSGPANEEGFAVQISHPWREWVDLMELLLKRGYFEGDENPFRNGEVGPKESNRIRTACLNFARDRSSLLRLLSRKDVQIIAGYGCPSIDRKVVNSGKRLRAHVGVDEGDVCSSCGLRGDCERAYVKAREDEGGRTVDVMRFLLTHGLDPLTDTVGNKPSLNKKVKESVRRLLKEMVEYSTDKLDTDLPTNMTLKGVKPSPKHAMPQEKHNINVPMKQGDWICPKCNFLNFARNVKCLRCDGLFQERLAKLREDQDHLPLKKGDWICEKCNFLNFAKNSRCLQCKEKPPKRELNPGEWECDSCNYINFRKNMLCLKCDHKRPKTSAEPRHEDGGYHNSNSVSFGDTNVNDRSYSGQGRNGQNRGAGRWRFVVEENDDHSQSNSLDKTSRFVDFPIAGGKTELSQNPQKRNRWKLKMLEKSKGGTMDMASDDELGSTSNERRVLFSDSTDDEEMAAWFGDRKLETQRLPSRPN</sequence>
<name>A0A2P6R3R6_ROSCH</name>
<dbReference type="GO" id="GO:0005737">
    <property type="term" value="C:cytoplasm"/>
    <property type="evidence" value="ECO:0007669"/>
    <property type="project" value="TreeGrafter"/>
</dbReference>
<keyword evidence="2 4" id="KW-0863">Zinc-finger</keyword>
<dbReference type="PANTHER" id="PTHR23111:SF23">
    <property type="entry name" value="RAN BP2_NZF ZINC FINGER-LIKE SUPERFAMILY PROTEIN"/>
    <property type="match status" value="1"/>
</dbReference>
<dbReference type="PANTHER" id="PTHR23111">
    <property type="entry name" value="ZINC FINGER PROTEIN"/>
    <property type="match status" value="1"/>
</dbReference>
<dbReference type="Proteomes" id="UP000238479">
    <property type="component" value="Chromosome 4"/>
</dbReference>
<keyword evidence="1" id="KW-0479">Metal-binding</keyword>
<feature type="compositionally biased region" description="Basic and acidic residues" evidence="5">
    <location>
        <begin position="393"/>
        <end position="402"/>
    </location>
</feature>
<gene>
    <name evidence="7" type="ORF">RchiOBHm_Chr4g0443241</name>
</gene>
<feature type="compositionally biased region" description="Polar residues" evidence="5">
    <location>
        <begin position="56"/>
        <end position="65"/>
    </location>
</feature>
<proteinExistence type="predicted"/>
<feature type="domain" description="RanBP2-type" evidence="6">
    <location>
        <begin position="329"/>
        <end position="358"/>
    </location>
</feature>
<feature type="compositionally biased region" description="Polar residues" evidence="5">
    <location>
        <begin position="404"/>
        <end position="422"/>
    </location>
</feature>
<evidence type="ECO:0000256" key="3">
    <source>
        <dbReference type="ARBA" id="ARBA00022833"/>
    </source>
</evidence>
<dbReference type="EMBL" id="PDCK01000042">
    <property type="protein sequence ID" value="PRQ41095.1"/>
    <property type="molecule type" value="Genomic_DNA"/>
</dbReference>
<evidence type="ECO:0000259" key="6">
    <source>
        <dbReference type="PROSITE" id="PS50199"/>
    </source>
</evidence>
<dbReference type="GO" id="GO:0008270">
    <property type="term" value="F:zinc ion binding"/>
    <property type="evidence" value="ECO:0007669"/>
    <property type="project" value="UniProtKB-KW"/>
</dbReference>
<dbReference type="AlphaFoldDB" id="A0A2P6R3R6"/>
<evidence type="ECO:0000313" key="8">
    <source>
        <dbReference type="Proteomes" id="UP000238479"/>
    </source>
</evidence>
<feature type="compositionally biased region" description="Low complexity" evidence="5">
    <location>
        <begin position="423"/>
        <end position="432"/>
    </location>
</feature>
<evidence type="ECO:0000256" key="5">
    <source>
        <dbReference type="SAM" id="MobiDB-lite"/>
    </source>
</evidence>
<dbReference type="PROSITE" id="PS50199">
    <property type="entry name" value="ZF_RANBP2_2"/>
    <property type="match status" value="3"/>
</dbReference>
<protein>
    <submittedName>
        <fullName evidence="7">Putative Zinc finger, RanBP2-type</fullName>
    </submittedName>
</protein>
<evidence type="ECO:0000313" key="7">
    <source>
        <dbReference type="EMBL" id="PRQ41095.1"/>
    </source>
</evidence>
<dbReference type="OrthoDB" id="448399at2759"/>
<dbReference type="Gene3D" id="4.10.1060.10">
    <property type="entry name" value="Zinc finger, RanBP2-type"/>
    <property type="match status" value="3"/>
</dbReference>
<feature type="region of interest" description="Disordered" evidence="5">
    <location>
        <begin position="393"/>
        <end position="432"/>
    </location>
</feature>
<reference evidence="7 8" key="1">
    <citation type="journal article" date="2018" name="Nat. Genet.">
        <title>The Rosa genome provides new insights in the design of modern roses.</title>
        <authorList>
            <person name="Bendahmane M."/>
        </authorList>
    </citation>
    <scope>NUCLEOTIDE SEQUENCE [LARGE SCALE GENOMIC DNA]</scope>
    <source>
        <strain evidence="8">cv. Old Blush</strain>
    </source>
</reference>
<feature type="region of interest" description="Disordered" evidence="5">
    <location>
        <begin position="488"/>
        <end position="518"/>
    </location>
</feature>
<dbReference type="InterPro" id="IPR036443">
    <property type="entry name" value="Znf_RanBP2_sf"/>
</dbReference>
<dbReference type="PROSITE" id="PS01358">
    <property type="entry name" value="ZF_RANBP2_1"/>
    <property type="match status" value="3"/>
</dbReference>
<dbReference type="OMA" id="DFWSADD"/>
<organism evidence="7 8">
    <name type="scientific">Rosa chinensis</name>
    <name type="common">China rose</name>
    <dbReference type="NCBI Taxonomy" id="74649"/>
    <lineage>
        <taxon>Eukaryota</taxon>
        <taxon>Viridiplantae</taxon>
        <taxon>Streptophyta</taxon>
        <taxon>Embryophyta</taxon>
        <taxon>Tracheophyta</taxon>
        <taxon>Spermatophyta</taxon>
        <taxon>Magnoliopsida</taxon>
        <taxon>eudicotyledons</taxon>
        <taxon>Gunneridae</taxon>
        <taxon>Pentapetalae</taxon>
        <taxon>rosids</taxon>
        <taxon>fabids</taxon>
        <taxon>Rosales</taxon>
        <taxon>Rosaceae</taxon>
        <taxon>Rosoideae</taxon>
        <taxon>Rosoideae incertae sedis</taxon>
        <taxon>Rosa</taxon>
    </lineage>
</organism>
<dbReference type="SMART" id="SM00547">
    <property type="entry name" value="ZnF_RBZ"/>
    <property type="match status" value="3"/>
</dbReference>
<evidence type="ECO:0000256" key="4">
    <source>
        <dbReference type="PROSITE-ProRule" id="PRU00322"/>
    </source>
</evidence>
<comment type="caution">
    <text evidence="7">The sequence shown here is derived from an EMBL/GenBank/DDBJ whole genome shotgun (WGS) entry which is preliminary data.</text>
</comment>
<dbReference type="GO" id="GO:0003729">
    <property type="term" value="F:mRNA binding"/>
    <property type="evidence" value="ECO:0007669"/>
    <property type="project" value="TreeGrafter"/>
</dbReference>
<dbReference type="Pfam" id="PF00641">
    <property type="entry name" value="Zn_ribbon_RanBP"/>
    <property type="match status" value="3"/>
</dbReference>